<dbReference type="InterPro" id="IPR015500">
    <property type="entry name" value="Peptidase_S8_subtilisin-rel"/>
</dbReference>
<evidence type="ECO:0000256" key="3">
    <source>
        <dbReference type="ARBA" id="ARBA00022801"/>
    </source>
</evidence>
<dbReference type="CDD" id="cd00306">
    <property type="entry name" value="Peptidases_S8_S53"/>
    <property type="match status" value="1"/>
</dbReference>
<protein>
    <recommendedName>
        <fullName evidence="8">Peptidase S8/S53 domain-containing protein</fullName>
    </recommendedName>
</protein>
<dbReference type="Proteomes" id="UP000664534">
    <property type="component" value="Unassembled WGS sequence"/>
</dbReference>
<evidence type="ECO:0000313" key="9">
    <source>
        <dbReference type="EMBL" id="CAF9941874.1"/>
    </source>
</evidence>
<dbReference type="GO" id="GO:0006508">
    <property type="term" value="P:proteolysis"/>
    <property type="evidence" value="ECO:0007669"/>
    <property type="project" value="UniProtKB-KW"/>
</dbReference>
<gene>
    <name evidence="9" type="ORF">IMSHALPRED_003073</name>
</gene>
<dbReference type="InterPro" id="IPR023828">
    <property type="entry name" value="Peptidase_S8_Ser-AS"/>
</dbReference>
<feature type="compositionally biased region" description="Polar residues" evidence="7">
    <location>
        <begin position="912"/>
        <end position="922"/>
    </location>
</feature>
<dbReference type="SUPFAM" id="SSF52743">
    <property type="entry name" value="Subtilisin-like"/>
    <property type="match status" value="1"/>
</dbReference>
<feature type="domain" description="Peptidase S8/S53" evidence="8">
    <location>
        <begin position="538"/>
        <end position="839"/>
    </location>
</feature>
<evidence type="ECO:0000256" key="1">
    <source>
        <dbReference type="ARBA" id="ARBA00011073"/>
    </source>
</evidence>
<dbReference type="Gene3D" id="3.40.50.200">
    <property type="entry name" value="Peptidase S8/S53 domain"/>
    <property type="match status" value="1"/>
</dbReference>
<dbReference type="PRINTS" id="PR00723">
    <property type="entry name" value="SUBTILISIN"/>
</dbReference>
<dbReference type="PANTHER" id="PTHR43806">
    <property type="entry name" value="PEPTIDASE S8"/>
    <property type="match status" value="1"/>
</dbReference>
<feature type="active site" description="Charge relay system" evidence="5">
    <location>
        <position position="547"/>
    </location>
</feature>
<evidence type="ECO:0000256" key="4">
    <source>
        <dbReference type="ARBA" id="ARBA00022825"/>
    </source>
</evidence>
<dbReference type="AlphaFoldDB" id="A0A8H3J748"/>
<evidence type="ECO:0000259" key="8">
    <source>
        <dbReference type="Pfam" id="PF00082"/>
    </source>
</evidence>
<feature type="compositionally biased region" description="Polar residues" evidence="7">
    <location>
        <begin position="270"/>
        <end position="306"/>
    </location>
</feature>
<dbReference type="OrthoDB" id="1896086at2759"/>
<keyword evidence="4 5" id="KW-0720">Serine protease</keyword>
<comment type="caution">
    <text evidence="9">The sequence shown here is derived from an EMBL/GenBank/DDBJ whole genome shotgun (WGS) entry which is preliminary data.</text>
</comment>
<dbReference type="PANTHER" id="PTHR43806:SF11">
    <property type="entry name" value="CEREVISIN-RELATED"/>
    <property type="match status" value="1"/>
</dbReference>
<feature type="compositionally biased region" description="Polar residues" evidence="7">
    <location>
        <begin position="943"/>
        <end position="968"/>
    </location>
</feature>
<evidence type="ECO:0000256" key="7">
    <source>
        <dbReference type="SAM" id="MobiDB-lite"/>
    </source>
</evidence>
<dbReference type="PROSITE" id="PS00136">
    <property type="entry name" value="SUBTILASE_ASP"/>
    <property type="match status" value="1"/>
</dbReference>
<feature type="active site" description="Charge relay system" evidence="5">
    <location>
        <position position="627"/>
    </location>
</feature>
<dbReference type="GO" id="GO:0004252">
    <property type="term" value="F:serine-type endopeptidase activity"/>
    <property type="evidence" value="ECO:0007669"/>
    <property type="project" value="UniProtKB-UniRule"/>
</dbReference>
<evidence type="ECO:0000313" key="10">
    <source>
        <dbReference type="Proteomes" id="UP000664534"/>
    </source>
</evidence>
<dbReference type="InterPro" id="IPR036852">
    <property type="entry name" value="Peptidase_S8/S53_dom_sf"/>
</dbReference>
<evidence type="ECO:0000256" key="6">
    <source>
        <dbReference type="RuleBase" id="RU003355"/>
    </source>
</evidence>
<dbReference type="InterPro" id="IPR050131">
    <property type="entry name" value="Peptidase_S8_subtilisin-like"/>
</dbReference>
<dbReference type="PROSITE" id="PS51892">
    <property type="entry name" value="SUBTILASE"/>
    <property type="match status" value="1"/>
</dbReference>
<reference evidence="9" key="1">
    <citation type="submission" date="2021-03" db="EMBL/GenBank/DDBJ databases">
        <authorList>
            <person name="Tagirdzhanova G."/>
        </authorList>
    </citation>
    <scope>NUCLEOTIDE SEQUENCE</scope>
</reference>
<dbReference type="EMBL" id="CAJPDT010000160">
    <property type="protein sequence ID" value="CAF9941874.1"/>
    <property type="molecule type" value="Genomic_DNA"/>
</dbReference>
<comment type="similarity">
    <text evidence="1 5 6">Belongs to the peptidase S8 family.</text>
</comment>
<keyword evidence="10" id="KW-1185">Reference proteome</keyword>
<feature type="active site" description="Charge relay system" evidence="5">
    <location>
        <position position="818"/>
    </location>
</feature>
<dbReference type="InterPro" id="IPR023827">
    <property type="entry name" value="Peptidase_S8_Asp-AS"/>
</dbReference>
<sequence length="998" mass="106244">MRSSLEYRLVSKPECFVLADYITSPGDAATFDLDYAFHKAFALFHAFISTREINFQRFDYFDSITPGNASLSNVKVPIIATPASSVRSVSSGPRTLPASSAHLSYWWTNESISQNSLPAAANTSSGPALNTNSASLFSLYTNSSTSHFSGRLTASPPIASVNVSTPTVTSLITTTLSANGTSQIWSQALTTPVRTTKTATSTCTSTGPKGLPTLSLCSVIILPPGIVWIRGGKPIDIESLLPACDSPPDTFGGLLLSFLKAVNLDICGSEESTGPPGSNDDPTGSNNDPVNSQGNDPEKPNSSMNDNSEEISADGLSHLSTRTRGAVSATAIFSKTSLFSTATTSMSFERLSSTFPSRTTGSSSSVASTTRYLLIPSLDVSEAQKGEFYAANLAGRQGITTNNLSDGTVDSWAVPLSDKNDTSISLLMQRFGYFLPETISIDDGDNVGSNSIQSDSTQAEPIKRSHLETGRVSHGMRSPPKLDSRQTPSVWVARQKLWDLAIISQPRGHQVLAWELGRLYTYVRRNALPSSQNAVQPGQGVRIWILDSGIDLTHPEFASRARVRGSTNPNDYNIQWLFADHDPREYFFDGNGNRVMLTTSWQKPFNTNGPRNPRTGILEAYSDVNGHGTAVSSLIFGDNLGNAPAAEITMVKVVVYTNGPNVGQISLFSLRSGLRKILADIQTRKSQGETKFVLNLSLEAKPNAFTTEAQKREYQAMFVEYMQRFQALDVSVHASSGNNAQGSNSDSLRIDVIPASIMRPPMFVVGAVDRYSKRATFSSGKGSQGTDGDGILTVSAPGKDVKIAVSNTNGYGVGEGTSYANPKNAGLAAYLIALRSSWADLSKPVAQYVYDTIAGPQGLAYSRVRGGPKVLSNGAPAEVFGQCSVQINQKRGTEDESDDSCSLALPSFLSSTTPTVNGSKTRTSSLTGNSTVTGSNTSPPTMSPLTGRSTVTSAGTTVSPAIYSSTPELRSPSHHFTPPPSTTPAPAINAPTPFACVL</sequence>
<accession>A0A8H3J748</accession>
<organism evidence="9 10">
    <name type="scientific">Imshaugia aleurites</name>
    <dbReference type="NCBI Taxonomy" id="172621"/>
    <lineage>
        <taxon>Eukaryota</taxon>
        <taxon>Fungi</taxon>
        <taxon>Dikarya</taxon>
        <taxon>Ascomycota</taxon>
        <taxon>Pezizomycotina</taxon>
        <taxon>Lecanoromycetes</taxon>
        <taxon>OSLEUM clade</taxon>
        <taxon>Lecanoromycetidae</taxon>
        <taxon>Lecanorales</taxon>
        <taxon>Lecanorineae</taxon>
        <taxon>Parmeliaceae</taxon>
        <taxon>Imshaugia</taxon>
    </lineage>
</organism>
<name>A0A8H3J748_9LECA</name>
<keyword evidence="3 5" id="KW-0378">Hydrolase</keyword>
<feature type="region of interest" description="Disordered" evidence="7">
    <location>
        <begin position="270"/>
        <end position="310"/>
    </location>
</feature>
<proteinExistence type="inferred from homology"/>
<evidence type="ECO:0000256" key="2">
    <source>
        <dbReference type="ARBA" id="ARBA00022670"/>
    </source>
</evidence>
<dbReference type="Pfam" id="PF00082">
    <property type="entry name" value="Peptidase_S8"/>
    <property type="match status" value="1"/>
</dbReference>
<dbReference type="PROSITE" id="PS00138">
    <property type="entry name" value="SUBTILASE_SER"/>
    <property type="match status" value="1"/>
</dbReference>
<feature type="compositionally biased region" description="Low complexity" evidence="7">
    <location>
        <begin position="923"/>
        <end position="940"/>
    </location>
</feature>
<dbReference type="InterPro" id="IPR000209">
    <property type="entry name" value="Peptidase_S8/S53_dom"/>
</dbReference>
<evidence type="ECO:0000256" key="5">
    <source>
        <dbReference type="PROSITE-ProRule" id="PRU01240"/>
    </source>
</evidence>
<feature type="region of interest" description="Disordered" evidence="7">
    <location>
        <begin position="912"/>
        <end position="992"/>
    </location>
</feature>
<keyword evidence="2 5" id="KW-0645">Protease</keyword>